<comment type="caution">
    <text evidence="1">The sequence shown here is derived from an EMBL/GenBank/DDBJ whole genome shotgun (WGS) entry which is preliminary data.</text>
</comment>
<name>A0A178IDU9_9BACT</name>
<dbReference type="Gene3D" id="3.40.50.1820">
    <property type="entry name" value="alpha/beta hydrolase"/>
    <property type="match status" value="1"/>
</dbReference>
<dbReference type="Proteomes" id="UP000078486">
    <property type="component" value="Unassembled WGS sequence"/>
</dbReference>
<dbReference type="AlphaFoldDB" id="A0A178IDU9"/>
<dbReference type="STRING" id="1184151.AW736_20735"/>
<proteinExistence type="predicted"/>
<dbReference type="SUPFAM" id="SSF53474">
    <property type="entry name" value="alpha/beta-Hydrolases"/>
    <property type="match status" value="1"/>
</dbReference>
<gene>
    <name evidence="1" type="ORF">AW736_20735</name>
</gene>
<evidence type="ECO:0000313" key="2">
    <source>
        <dbReference type="Proteomes" id="UP000078486"/>
    </source>
</evidence>
<dbReference type="InterPro" id="IPR029058">
    <property type="entry name" value="AB_hydrolase_fold"/>
</dbReference>
<dbReference type="RefSeq" id="WP_145929021.1">
    <property type="nucleotide sequence ID" value="NZ_CP109796.1"/>
</dbReference>
<keyword evidence="2" id="KW-1185">Reference proteome</keyword>
<organism evidence="1 2">
    <name type="scientific">Termitidicoccus mucosus</name>
    <dbReference type="NCBI Taxonomy" id="1184151"/>
    <lineage>
        <taxon>Bacteria</taxon>
        <taxon>Pseudomonadati</taxon>
        <taxon>Verrucomicrobiota</taxon>
        <taxon>Opitutia</taxon>
        <taxon>Opitutales</taxon>
        <taxon>Opitutaceae</taxon>
        <taxon>Termitidicoccus</taxon>
    </lineage>
</organism>
<protein>
    <recommendedName>
        <fullName evidence="3">Peptidase S9 prolyl oligopeptidase catalytic domain-containing protein</fullName>
    </recommendedName>
</protein>
<sequence>MGVSKDIVLIFARSLVHPLEVCLLRVSIANACLLVLGAAMICAQETKETLAWIEAGDIPAIRLNGARLEVSACKYLGPWRAIFEINGKIPWEDTVHLSLDNGRVVTSSSMQKPAPNGVVPAFFTPDGEDDYFRHYAWGNNQVSAIVFRAISSSQQTVILEIDTDNELVIYSNFNHVKKIAPAKNIELGTNLLVPVPVNEGENIIAIKILSTDKPPHMRLSMICDQSRDFQAAWSASLSFLNKQVFNRGGKQDPPILWWDSLLDRLSLAVEVDDMKTGNPVFVKENMRHGSIIRDGVDYLAEGFYRITYRSGAEEVHEYFLIGSPRTVFEEVKNSLSGYSWDDGPRLNLEAQLRRGEILLEKTNYDTASREWQDKVVYTLGTLADFLELRKKGATEFSKDVPGLHIRGFVSQIDGSRQFYRLYIPPSYSREKGVPLLLIMPTTISARNRPFIASPFMAAHRDAVQISRFAEKHGFALLWPGYRNAPEGWTYESAHDEEALEAVERDYNIDKSRISIYGVCSGGFLGGRLLTDYPNRFAAIVYDRAIFDRDQSVSKNFAGSDHFLKDWFSAINPSGRIIANSSVNILVLHDGSRPAGHGEMQLTEDFLREAQGKRNDIKSHIGRRPAGVELWDLIFGWLAHCKNNNPGKTAADIAREHGYSGPISELFAHPFIVVKGTQADQDGENCIEAATHLLSEKYGRQFYGASFVVKKDTEITEDELKTKSLILIGNSESNGIWKTLASQLPVKAAARGLSIDGYSFSRKSAFMTIFKNPENRQNYLLLIGAADLKNLSFASNSDPCRTWVDGCVYEAGRADAIREIKLDKLKPMLE</sequence>
<evidence type="ECO:0008006" key="3">
    <source>
        <dbReference type="Google" id="ProtNLM"/>
    </source>
</evidence>
<accession>A0A178IDU9</accession>
<dbReference type="EMBL" id="LRRQ01000157">
    <property type="protein sequence ID" value="OAM87801.1"/>
    <property type="molecule type" value="Genomic_DNA"/>
</dbReference>
<evidence type="ECO:0000313" key="1">
    <source>
        <dbReference type="EMBL" id="OAM87801.1"/>
    </source>
</evidence>
<reference evidence="1 2" key="1">
    <citation type="submission" date="2016-01" db="EMBL/GenBank/DDBJ databases">
        <title>High potential of lignocellulose degradation of a new Verrucomicrobia species.</title>
        <authorList>
            <person name="Wang Y."/>
            <person name="Shi Y."/>
            <person name="Qiu Z."/>
            <person name="Liu S."/>
            <person name="Yang H."/>
        </authorList>
    </citation>
    <scope>NUCLEOTIDE SEQUENCE [LARGE SCALE GENOMIC DNA]</scope>
    <source>
        <strain evidence="1 2">TSB47</strain>
    </source>
</reference>
<dbReference type="OrthoDB" id="9764953at2"/>